<accession>A0AAD7H6K9</accession>
<dbReference type="AlphaFoldDB" id="A0AAD7H6K9"/>
<sequence>MRASLLSSPTTISSCPPRNIQFDKLTGLQPDATGSFGLNARWKSIVHIAP</sequence>
<dbReference type="Proteomes" id="UP001215598">
    <property type="component" value="Unassembled WGS sequence"/>
</dbReference>
<proteinExistence type="predicted"/>
<evidence type="ECO:0000313" key="1">
    <source>
        <dbReference type="EMBL" id="KAJ7713159.1"/>
    </source>
</evidence>
<keyword evidence="2" id="KW-1185">Reference proteome</keyword>
<dbReference type="EMBL" id="JARKIB010000350">
    <property type="protein sequence ID" value="KAJ7713159.1"/>
    <property type="molecule type" value="Genomic_DNA"/>
</dbReference>
<comment type="caution">
    <text evidence="1">The sequence shown here is derived from an EMBL/GenBank/DDBJ whole genome shotgun (WGS) entry which is preliminary data.</text>
</comment>
<reference evidence="1" key="1">
    <citation type="submission" date="2023-03" db="EMBL/GenBank/DDBJ databases">
        <title>Massive genome expansion in bonnet fungi (Mycena s.s.) driven by repeated elements and novel gene families across ecological guilds.</title>
        <authorList>
            <consortium name="Lawrence Berkeley National Laboratory"/>
            <person name="Harder C.B."/>
            <person name="Miyauchi S."/>
            <person name="Viragh M."/>
            <person name="Kuo A."/>
            <person name="Thoen E."/>
            <person name="Andreopoulos B."/>
            <person name="Lu D."/>
            <person name="Skrede I."/>
            <person name="Drula E."/>
            <person name="Henrissat B."/>
            <person name="Morin E."/>
            <person name="Kohler A."/>
            <person name="Barry K."/>
            <person name="LaButti K."/>
            <person name="Morin E."/>
            <person name="Salamov A."/>
            <person name="Lipzen A."/>
            <person name="Mereny Z."/>
            <person name="Hegedus B."/>
            <person name="Baldrian P."/>
            <person name="Stursova M."/>
            <person name="Weitz H."/>
            <person name="Taylor A."/>
            <person name="Grigoriev I.V."/>
            <person name="Nagy L.G."/>
            <person name="Martin F."/>
            <person name="Kauserud H."/>
        </authorList>
    </citation>
    <scope>NUCLEOTIDE SEQUENCE</scope>
    <source>
        <strain evidence="1">CBHHK182m</strain>
    </source>
</reference>
<dbReference type="PROSITE" id="PS51257">
    <property type="entry name" value="PROKAR_LIPOPROTEIN"/>
    <property type="match status" value="1"/>
</dbReference>
<name>A0AAD7H6K9_9AGAR</name>
<protein>
    <submittedName>
        <fullName evidence="1">Uncharacterized protein</fullName>
    </submittedName>
</protein>
<gene>
    <name evidence="1" type="ORF">B0H16DRAFT_1743603</name>
</gene>
<evidence type="ECO:0000313" key="2">
    <source>
        <dbReference type="Proteomes" id="UP001215598"/>
    </source>
</evidence>
<organism evidence="1 2">
    <name type="scientific">Mycena metata</name>
    <dbReference type="NCBI Taxonomy" id="1033252"/>
    <lineage>
        <taxon>Eukaryota</taxon>
        <taxon>Fungi</taxon>
        <taxon>Dikarya</taxon>
        <taxon>Basidiomycota</taxon>
        <taxon>Agaricomycotina</taxon>
        <taxon>Agaricomycetes</taxon>
        <taxon>Agaricomycetidae</taxon>
        <taxon>Agaricales</taxon>
        <taxon>Marasmiineae</taxon>
        <taxon>Mycenaceae</taxon>
        <taxon>Mycena</taxon>
    </lineage>
</organism>